<feature type="region of interest" description="Disordered" evidence="1">
    <location>
        <begin position="15"/>
        <end position="74"/>
    </location>
</feature>
<evidence type="ECO:0000256" key="1">
    <source>
        <dbReference type="SAM" id="MobiDB-lite"/>
    </source>
</evidence>
<sequence length="400" mass="43506">MGCRDSAPRLQLRLQDLPARGHPGDRGLRRVPSLHARARPLGRLPSRRGAGPPPRPPFRAQQVRSSALRERLPRSLERGVHLALRPEAAPRVRSDRARLPRSGRRDRRVVRGPVGDRGADAGAAADDVRHGAGCDRHPAHPDGLARRDDRAPRRAPELPLAPALQPGPGSVRAFVLAGGLGTRLKERFGDLPKGLAPLGGRPFLERQLEWLREAGLTDVVMCAGHGAEKLRQALGGGEALGLAIRWSVEPEPLGTGGALRLAARFLEGPALVVNGDTLPECDPWELERDRWEHGALGALALFEVADARARGRVECEAGGRIDRFVEKDMGWRGSAWVNGGLYAFDPALWRSLPEGPCSLEREVLPPLAAAGMLRGFRSPGSFFDIGTPEEWERAERRFGT</sequence>
<feature type="compositionally biased region" description="Basic and acidic residues" evidence="1">
    <location>
        <begin position="88"/>
        <end position="98"/>
    </location>
</feature>
<evidence type="ECO:0000313" key="4">
    <source>
        <dbReference type="Proteomes" id="UP000317716"/>
    </source>
</evidence>
<feature type="region of interest" description="Disordered" evidence="1">
    <location>
        <begin position="87"/>
        <end position="152"/>
    </location>
</feature>
<dbReference type="PANTHER" id="PTHR22572">
    <property type="entry name" value="SUGAR-1-PHOSPHATE GUANYL TRANSFERASE"/>
    <property type="match status" value="1"/>
</dbReference>
<reference evidence="3 4" key="1">
    <citation type="journal article" date="2019" name="Nat. Microbiol.">
        <title>Mediterranean grassland soil C-N compound turnover is dependent on rainfall and depth, and is mediated by genomically divergent microorganisms.</title>
        <authorList>
            <person name="Diamond S."/>
            <person name="Andeer P.F."/>
            <person name="Li Z."/>
            <person name="Crits-Christoph A."/>
            <person name="Burstein D."/>
            <person name="Anantharaman K."/>
            <person name="Lane K.R."/>
            <person name="Thomas B.C."/>
            <person name="Pan C."/>
            <person name="Northen T.R."/>
            <person name="Banfield J.F."/>
        </authorList>
    </citation>
    <scope>NUCLEOTIDE SEQUENCE [LARGE SCALE GENOMIC DNA]</scope>
    <source>
        <strain evidence="3">WS_2</strain>
    </source>
</reference>
<dbReference type="InterPro" id="IPR050486">
    <property type="entry name" value="Mannose-1P_guanyltransferase"/>
</dbReference>
<gene>
    <name evidence="3" type="ORF">E6K72_09865</name>
</gene>
<feature type="compositionally biased region" description="Basic and acidic residues" evidence="1">
    <location>
        <begin position="126"/>
        <end position="152"/>
    </location>
</feature>
<comment type="caution">
    <text evidence="3">The sequence shown here is derived from an EMBL/GenBank/DDBJ whole genome shotgun (WGS) entry which is preliminary data.</text>
</comment>
<feature type="compositionally biased region" description="Low complexity" evidence="1">
    <location>
        <begin position="39"/>
        <end position="50"/>
    </location>
</feature>
<dbReference type="Gene3D" id="3.90.550.10">
    <property type="entry name" value="Spore Coat Polysaccharide Biosynthesis Protein SpsA, Chain A"/>
    <property type="match status" value="1"/>
</dbReference>
<proteinExistence type="predicted"/>
<dbReference type="Pfam" id="PF00483">
    <property type="entry name" value="NTP_transferase"/>
    <property type="match status" value="1"/>
</dbReference>
<evidence type="ECO:0000313" key="3">
    <source>
        <dbReference type="EMBL" id="TMQ51845.1"/>
    </source>
</evidence>
<dbReference type="InterPro" id="IPR005835">
    <property type="entry name" value="NTP_transferase_dom"/>
</dbReference>
<feature type="domain" description="Nucleotidyl transferase" evidence="2">
    <location>
        <begin position="173"/>
        <end position="389"/>
    </location>
</feature>
<feature type="compositionally biased region" description="Basic residues" evidence="1">
    <location>
        <begin position="99"/>
        <end position="110"/>
    </location>
</feature>
<evidence type="ECO:0000259" key="2">
    <source>
        <dbReference type="Pfam" id="PF00483"/>
    </source>
</evidence>
<protein>
    <recommendedName>
        <fullName evidence="2">Nucleotidyl transferase domain-containing protein</fullName>
    </recommendedName>
</protein>
<organism evidence="3 4">
    <name type="scientific">Eiseniibacteriota bacterium</name>
    <dbReference type="NCBI Taxonomy" id="2212470"/>
    <lineage>
        <taxon>Bacteria</taxon>
        <taxon>Candidatus Eiseniibacteriota</taxon>
    </lineage>
</organism>
<dbReference type="EMBL" id="VBOS01000351">
    <property type="protein sequence ID" value="TMQ51845.1"/>
    <property type="molecule type" value="Genomic_DNA"/>
</dbReference>
<accession>A0A538SKD9</accession>
<dbReference type="Proteomes" id="UP000317716">
    <property type="component" value="Unassembled WGS sequence"/>
</dbReference>
<dbReference type="SUPFAM" id="SSF53448">
    <property type="entry name" value="Nucleotide-diphospho-sugar transferases"/>
    <property type="match status" value="1"/>
</dbReference>
<dbReference type="CDD" id="cd06915">
    <property type="entry name" value="NTP_transferase_WcbM_like"/>
    <property type="match status" value="1"/>
</dbReference>
<name>A0A538SKD9_UNCEI</name>
<dbReference type="InterPro" id="IPR029044">
    <property type="entry name" value="Nucleotide-diphossugar_trans"/>
</dbReference>
<dbReference type="AlphaFoldDB" id="A0A538SKD9"/>